<evidence type="ECO:0000256" key="4">
    <source>
        <dbReference type="ARBA" id="ARBA00022679"/>
    </source>
</evidence>
<dbReference type="Proteomes" id="UP000001340">
    <property type="component" value="Unassembled WGS sequence"/>
</dbReference>
<dbReference type="PROSITE" id="PS50123">
    <property type="entry name" value="CHER"/>
    <property type="match status" value="1"/>
</dbReference>
<dbReference type="InterPro" id="IPR000780">
    <property type="entry name" value="CheR_MeTrfase"/>
</dbReference>
<dbReference type="InterPro" id="IPR029063">
    <property type="entry name" value="SAM-dependent_MTases_sf"/>
</dbReference>
<dbReference type="InterPro" id="IPR026024">
    <property type="entry name" value="Chemotaxis_MeTrfase_CheR"/>
</dbReference>
<evidence type="ECO:0000256" key="3">
    <source>
        <dbReference type="ARBA" id="ARBA00022603"/>
    </source>
</evidence>
<dbReference type="PANTHER" id="PTHR24422">
    <property type="entry name" value="CHEMOTAXIS PROTEIN METHYLTRANSFERASE"/>
    <property type="match status" value="1"/>
</dbReference>
<dbReference type="PRINTS" id="PR00996">
    <property type="entry name" value="CHERMTFRASE"/>
</dbReference>
<protein>
    <recommendedName>
        <fullName evidence="2">protein-glutamate O-methyltransferase</fullName>
        <ecNumber evidence="2">2.1.1.80</ecNumber>
    </recommendedName>
</protein>
<evidence type="ECO:0000256" key="5">
    <source>
        <dbReference type="ARBA" id="ARBA00022691"/>
    </source>
</evidence>
<comment type="caution">
    <text evidence="7">The sequence shown here is derived from an EMBL/GenBank/DDBJ whole genome shotgun (WGS) entry which is preliminary data.</text>
</comment>
<feature type="domain" description="CheR-type methyltransferase" evidence="6">
    <location>
        <begin position="23"/>
        <end position="302"/>
    </location>
</feature>
<dbReference type="SUPFAM" id="SSF47757">
    <property type="entry name" value="Chemotaxis receptor methyltransferase CheR, N-terminal domain"/>
    <property type="match status" value="1"/>
</dbReference>
<keyword evidence="5" id="KW-0949">S-adenosyl-L-methionine</keyword>
<dbReference type="InterPro" id="IPR036804">
    <property type="entry name" value="CheR_N_sf"/>
</dbReference>
<accession>A0A0E2D0Y1</accession>
<dbReference type="CDD" id="cd02440">
    <property type="entry name" value="AdoMet_MTases"/>
    <property type="match status" value="1"/>
</dbReference>
<dbReference type="PANTHER" id="PTHR24422:SF19">
    <property type="entry name" value="CHEMOTAXIS PROTEIN METHYLTRANSFERASE"/>
    <property type="match status" value="1"/>
</dbReference>
<dbReference type="EC" id="2.1.1.80" evidence="2"/>
<dbReference type="InterPro" id="IPR050903">
    <property type="entry name" value="Bact_Chemotaxis_MeTrfase"/>
</dbReference>
<evidence type="ECO:0000256" key="1">
    <source>
        <dbReference type="ARBA" id="ARBA00001541"/>
    </source>
</evidence>
<dbReference type="GO" id="GO:0008983">
    <property type="term" value="F:protein-glutamate O-methyltransferase activity"/>
    <property type="evidence" value="ECO:0007669"/>
    <property type="project" value="UniProtKB-EC"/>
</dbReference>
<evidence type="ECO:0000313" key="7">
    <source>
        <dbReference type="EMBL" id="EKR53243.1"/>
    </source>
</evidence>
<dbReference type="Gene3D" id="1.10.155.10">
    <property type="entry name" value="Chemotaxis receptor methyltransferase CheR, N-terminal domain"/>
    <property type="match status" value="1"/>
</dbReference>
<dbReference type="InterPro" id="IPR022641">
    <property type="entry name" value="CheR_N"/>
</dbReference>
<sequence>MTEDSVFYKPFQNMTESQFGITTISDEEFQFVKSLMYKETGIFLADHKKIMVQSRLNGRAKHFGLKNVSEYIGKLRADHGFFNSELTELINRITTNKTDFFRENHHFEFLRDTFFPSIEEKAAKNGKKILRIWSSACSTGEEPYTIAITCLEYFAFKPGWDIKIYASDIDTNVINTAKEGIYKEDRLQPVDDKLKNKYFVKHKDPERGELTYHAKPQLKNLIDFRKANLLETPYPIPEKMDCVFCRNVIIYFDKPTQKKIFENFEAVLKDRGLLIIGHSETLFGISESYKFLGHTVYQKKPVV</sequence>
<evidence type="ECO:0000259" key="6">
    <source>
        <dbReference type="PROSITE" id="PS50123"/>
    </source>
</evidence>
<dbReference type="Gene3D" id="3.40.50.150">
    <property type="entry name" value="Vaccinia Virus protein VP39"/>
    <property type="match status" value="1"/>
</dbReference>
<reference evidence="7 8" key="1">
    <citation type="submission" date="2012-10" db="EMBL/GenBank/DDBJ databases">
        <authorList>
            <person name="Harkins D.M."/>
            <person name="Durkin A.S."/>
            <person name="Brinkac L.M."/>
            <person name="Haft D.H."/>
            <person name="Selengut J.D."/>
            <person name="Sanka R."/>
            <person name="DePew J."/>
            <person name="Purushe J."/>
            <person name="Chanthongthip A."/>
            <person name="Lattana O."/>
            <person name="Phetsouvanh R."/>
            <person name="Newton P.N."/>
            <person name="Vinetz J.M."/>
            <person name="Sutton G.G."/>
            <person name="Nierman W.C."/>
            <person name="Fouts D.E."/>
        </authorList>
    </citation>
    <scope>NUCLEOTIDE SEQUENCE [LARGE SCALE GENOMIC DNA]</scope>
    <source>
        <strain evidence="7 8">UI 12758</strain>
    </source>
</reference>
<dbReference type="Pfam" id="PF03705">
    <property type="entry name" value="CheR_N"/>
    <property type="match status" value="1"/>
</dbReference>
<dbReference type="AlphaFoldDB" id="A0A0E2D0Y1"/>
<dbReference type="GO" id="GO:0032259">
    <property type="term" value="P:methylation"/>
    <property type="evidence" value="ECO:0007669"/>
    <property type="project" value="UniProtKB-KW"/>
</dbReference>
<name>A0A0E2D0Y1_LEPIR</name>
<keyword evidence="4 7" id="KW-0808">Transferase</keyword>
<proteinExistence type="predicted"/>
<dbReference type="EMBL" id="AHNR02000068">
    <property type="protein sequence ID" value="EKR53243.1"/>
    <property type="molecule type" value="Genomic_DNA"/>
</dbReference>
<dbReference type="InterPro" id="IPR022642">
    <property type="entry name" value="CheR_C"/>
</dbReference>
<gene>
    <name evidence="7" type="primary">cheR_1</name>
    <name evidence="7" type="ORF">LEP1GSC105_1769</name>
</gene>
<evidence type="ECO:0000256" key="2">
    <source>
        <dbReference type="ARBA" id="ARBA00012534"/>
    </source>
</evidence>
<comment type="catalytic activity">
    <reaction evidence="1">
        <text>L-glutamyl-[protein] + S-adenosyl-L-methionine = [protein]-L-glutamate 5-O-methyl ester + S-adenosyl-L-homocysteine</text>
        <dbReference type="Rhea" id="RHEA:24452"/>
        <dbReference type="Rhea" id="RHEA-COMP:10208"/>
        <dbReference type="Rhea" id="RHEA-COMP:10311"/>
        <dbReference type="ChEBI" id="CHEBI:29973"/>
        <dbReference type="ChEBI" id="CHEBI:57856"/>
        <dbReference type="ChEBI" id="CHEBI:59789"/>
        <dbReference type="ChEBI" id="CHEBI:82795"/>
        <dbReference type="EC" id="2.1.1.80"/>
    </reaction>
</comment>
<dbReference type="SUPFAM" id="SSF53335">
    <property type="entry name" value="S-adenosyl-L-methionine-dependent methyltransferases"/>
    <property type="match status" value="1"/>
</dbReference>
<organism evidence="7 8">
    <name type="scientific">Leptospira interrogans str. UI 12758</name>
    <dbReference type="NCBI Taxonomy" id="1049938"/>
    <lineage>
        <taxon>Bacteria</taxon>
        <taxon>Pseudomonadati</taxon>
        <taxon>Spirochaetota</taxon>
        <taxon>Spirochaetia</taxon>
        <taxon>Leptospirales</taxon>
        <taxon>Leptospiraceae</taxon>
        <taxon>Leptospira</taxon>
    </lineage>
</organism>
<dbReference type="PIRSF" id="PIRSF000410">
    <property type="entry name" value="CheR"/>
    <property type="match status" value="1"/>
</dbReference>
<evidence type="ECO:0000313" key="8">
    <source>
        <dbReference type="Proteomes" id="UP000001340"/>
    </source>
</evidence>
<dbReference type="SMART" id="SM00138">
    <property type="entry name" value="MeTrc"/>
    <property type="match status" value="1"/>
</dbReference>
<dbReference type="Pfam" id="PF01739">
    <property type="entry name" value="CheR"/>
    <property type="match status" value="1"/>
</dbReference>
<keyword evidence="3 7" id="KW-0489">Methyltransferase</keyword>